<dbReference type="Proteomes" id="UP000011087">
    <property type="component" value="Unassembled WGS sequence"/>
</dbReference>
<dbReference type="eggNOG" id="KOG0714">
    <property type="taxonomic scope" value="Eukaryota"/>
</dbReference>
<sequence length="64" mass="7599">DYYAMLGVKQDANQESIKKAYKKLVLRYHPDKNTKNQNAKEMFIRVQEAYSVLSDPKLKIEYDE</sequence>
<evidence type="ECO:0000313" key="5">
    <source>
        <dbReference type="Proteomes" id="UP000011087"/>
    </source>
</evidence>
<dbReference type="PROSITE" id="PS00636">
    <property type="entry name" value="DNAJ_1"/>
    <property type="match status" value="1"/>
</dbReference>
<dbReference type="InterPro" id="IPR036869">
    <property type="entry name" value="J_dom_sf"/>
</dbReference>
<proteinExistence type="predicted"/>
<feature type="domain" description="J" evidence="2">
    <location>
        <begin position="1"/>
        <end position="64"/>
    </location>
</feature>
<dbReference type="PANTHER" id="PTHR44360:SF1">
    <property type="entry name" value="DNAJ HOMOLOG SUBFAMILY B MEMBER 9"/>
    <property type="match status" value="1"/>
</dbReference>
<dbReference type="GO" id="GO:0036503">
    <property type="term" value="P:ERAD pathway"/>
    <property type="evidence" value="ECO:0007669"/>
    <property type="project" value="TreeGrafter"/>
</dbReference>
<dbReference type="GO" id="GO:0005783">
    <property type="term" value="C:endoplasmic reticulum"/>
    <property type="evidence" value="ECO:0007669"/>
    <property type="project" value="TreeGrafter"/>
</dbReference>
<dbReference type="PaxDb" id="55529-EKX44340"/>
<dbReference type="RefSeq" id="XP_005831320.1">
    <property type="nucleotide sequence ID" value="XM_005831263.1"/>
</dbReference>
<evidence type="ECO:0000313" key="4">
    <source>
        <dbReference type="EnsemblProtists" id="EKX44340"/>
    </source>
</evidence>
<dbReference type="STRING" id="905079.L1J8F0"/>
<dbReference type="PROSITE" id="PS50076">
    <property type="entry name" value="DNAJ_2"/>
    <property type="match status" value="1"/>
</dbReference>
<dbReference type="OMA" id="SLHNYYR"/>
<dbReference type="HOGENOM" id="CLU_017633_18_2_1"/>
<keyword evidence="1" id="KW-0143">Chaperone</keyword>
<protein>
    <recommendedName>
        <fullName evidence="2">J domain-containing protein</fullName>
    </recommendedName>
</protein>
<dbReference type="GO" id="GO:0051087">
    <property type="term" value="F:protein-folding chaperone binding"/>
    <property type="evidence" value="ECO:0007669"/>
    <property type="project" value="TreeGrafter"/>
</dbReference>
<dbReference type="GeneID" id="17300924"/>
<accession>L1J8F0</accession>
<dbReference type="GO" id="GO:0051787">
    <property type="term" value="F:misfolded protein binding"/>
    <property type="evidence" value="ECO:0007669"/>
    <property type="project" value="TreeGrafter"/>
</dbReference>
<dbReference type="EMBL" id="JH993005">
    <property type="protein sequence ID" value="EKX44340.1"/>
    <property type="molecule type" value="Genomic_DNA"/>
</dbReference>
<dbReference type="InterPro" id="IPR051948">
    <property type="entry name" value="Hsp70_co-chaperone_J-domain"/>
</dbReference>
<dbReference type="PRINTS" id="PR00625">
    <property type="entry name" value="JDOMAIN"/>
</dbReference>
<evidence type="ECO:0000313" key="3">
    <source>
        <dbReference type="EMBL" id="EKX44340.1"/>
    </source>
</evidence>
<gene>
    <name evidence="3" type="ORF">GUITHDRAFT_46008</name>
</gene>
<dbReference type="Gene3D" id="1.10.287.110">
    <property type="entry name" value="DnaJ domain"/>
    <property type="match status" value="1"/>
</dbReference>
<dbReference type="InterPro" id="IPR001623">
    <property type="entry name" value="DnaJ_domain"/>
</dbReference>
<evidence type="ECO:0000256" key="1">
    <source>
        <dbReference type="ARBA" id="ARBA00023186"/>
    </source>
</evidence>
<evidence type="ECO:0000259" key="2">
    <source>
        <dbReference type="PROSITE" id="PS50076"/>
    </source>
</evidence>
<keyword evidence="5" id="KW-1185">Reference proteome</keyword>
<dbReference type="SUPFAM" id="SSF46565">
    <property type="entry name" value="Chaperone J-domain"/>
    <property type="match status" value="1"/>
</dbReference>
<feature type="non-terminal residue" evidence="3">
    <location>
        <position position="64"/>
    </location>
</feature>
<name>L1J8F0_GUITC</name>
<dbReference type="AlphaFoldDB" id="L1J8F0"/>
<dbReference type="OrthoDB" id="552049at2759"/>
<dbReference type="SMART" id="SM00271">
    <property type="entry name" value="DnaJ"/>
    <property type="match status" value="1"/>
</dbReference>
<dbReference type="Pfam" id="PF00226">
    <property type="entry name" value="DnaJ"/>
    <property type="match status" value="1"/>
</dbReference>
<dbReference type="KEGG" id="gtt:GUITHDRAFT_46008"/>
<organism evidence="3">
    <name type="scientific">Guillardia theta (strain CCMP2712)</name>
    <name type="common">Cryptophyte</name>
    <dbReference type="NCBI Taxonomy" id="905079"/>
    <lineage>
        <taxon>Eukaryota</taxon>
        <taxon>Cryptophyceae</taxon>
        <taxon>Pyrenomonadales</taxon>
        <taxon>Geminigeraceae</taxon>
        <taxon>Guillardia</taxon>
    </lineage>
</organism>
<dbReference type="CDD" id="cd06257">
    <property type="entry name" value="DnaJ"/>
    <property type="match status" value="1"/>
</dbReference>
<dbReference type="InterPro" id="IPR018253">
    <property type="entry name" value="DnaJ_domain_CS"/>
</dbReference>
<reference evidence="3 5" key="1">
    <citation type="journal article" date="2012" name="Nature">
        <title>Algal genomes reveal evolutionary mosaicism and the fate of nucleomorphs.</title>
        <authorList>
            <consortium name="DOE Joint Genome Institute"/>
            <person name="Curtis B.A."/>
            <person name="Tanifuji G."/>
            <person name="Burki F."/>
            <person name="Gruber A."/>
            <person name="Irimia M."/>
            <person name="Maruyama S."/>
            <person name="Arias M.C."/>
            <person name="Ball S.G."/>
            <person name="Gile G.H."/>
            <person name="Hirakawa Y."/>
            <person name="Hopkins J.F."/>
            <person name="Kuo A."/>
            <person name="Rensing S.A."/>
            <person name="Schmutz J."/>
            <person name="Symeonidi A."/>
            <person name="Elias M."/>
            <person name="Eveleigh R.J."/>
            <person name="Herman E.K."/>
            <person name="Klute M.J."/>
            <person name="Nakayama T."/>
            <person name="Obornik M."/>
            <person name="Reyes-Prieto A."/>
            <person name="Armbrust E.V."/>
            <person name="Aves S.J."/>
            <person name="Beiko R.G."/>
            <person name="Coutinho P."/>
            <person name="Dacks J.B."/>
            <person name="Durnford D.G."/>
            <person name="Fast N.M."/>
            <person name="Green B.R."/>
            <person name="Grisdale C.J."/>
            <person name="Hempel F."/>
            <person name="Henrissat B."/>
            <person name="Hoppner M.P."/>
            <person name="Ishida K."/>
            <person name="Kim E."/>
            <person name="Koreny L."/>
            <person name="Kroth P.G."/>
            <person name="Liu Y."/>
            <person name="Malik S.B."/>
            <person name="Maier U.G."/>
            <person name="McRose D."/>
            <person name="Mock T."/>
            <person name="Neilson J.A."/>
            <person name="Onodera N.T."/>
            <person name="Poole A.M."/>
            <person name="Pritham E.J."/>
            <person name="Richards T.A."/>
            <person name="Rocap G."/>
            <person name="Roy S.W."/>
            <person name="Sarai C."/>
            <person name="Schaack S."/>
            <person name="Shirato S."/>
            <person name="Slamovits C.H."/>
            <person name="Spencer D.F."/>
            <person name="Suzuki S."/>
            <person name="Worden A.Z."/>
            <person name="Zauner S."/>
            <person name="Barry K."/>
            <person name="Bell C."/>
            <person name="Bharti A.K."/>
            <person name="Crow J.A."/>
            <person name="Grimwood J."/>
            <person name="Kramer R."/>
            <person name="Lindquist E."/>
            <person name="Lucas S."/>
            <person name="Salamov A."/>
            <person name="McFadden G.I."/>
            <person name="Lane C.E."/>
            <person name="Keeling P.J."/>
            <person name="Gray M.W."/>
            <person name="Grigoriev I.V."/>
            <person name="Archibald J.M."/>
        </authorList>
    </citation>
    <scope>NUCLEOTIDE SEQUENCE</scope>
    <source>
        <strain evidence="3 5">CCMP2712</strain>
    </source>
</reference>
<dbReference type="EnsemblProtists" id="EKX44340">
    <property type="protein sequence ID" value="EKX44340"/>
    <property type="gene ID" value="GUITHDRAFT_46008"/>
</dbReference>
<feature type="non-terminal residue" evidence="3">
    <location>
        <position position="1"/>
    </location>
</feature>
<dbReference type="PANTHER" id="PTHR44360">
    <property type="entry name" value="DNAJ HOMOLOG SUBFAMILY B MEMBER 9"/>
    <property type="match status" value="1"/>
</dbReference>
<reference evidence="5" key="2">
    <citation type="submission" date="2012-11" db="EMBL/GenBank/DDBJ databases">
        <authorList>
            <person name="Kuo A."/>
            <person name="Curtis B.A."/>
            <person name="Tanifuji G."/>
            <person name="Burki F."/>
            <person name="Gruber A."/>
            <person name="Irimia M."/>
            <person name="Maruyama S."/>
            <person name="Arias M.C."/>
            <person name="Ball S.G."/>
            <person name="Gile G.H."/>
            <person name="Hirakawa Y."/>
            <person name="Hopkins J.F."/>
            <person name="Rensing S.A."/>
            <person name="Schmutz J."/>
            <person name="Symeonidi A."/>
            <person name="Elias M."/>
            <person name="Eveleigh R.J."/>
            <person name="Herman E.K."/>
            <person name="Klute M.J."/>
            <person name="Nakayama T."/>
            <person name="Obornik M."/>
            <person name="Reyes-Prieto A."/>
            <person name="Armbrust E.V."/>
            <person name="Aves S.J."/>
            <person name="Beiko R.G."/>
            <person name="Coutinho P."/>
            <person name="Dacks J.B."/>
            <person name="Durnford D.G."/>
            <person name="Fast N.M."/>
            <person name="Green B.R."/>
            <person name="Grisdale C."/>
            <person name="Hempe F."/>
            <person name="Henrissat B."/>
            <person name="Hoppner M.P."/>
            <person name="Ishida K.-I."/>
            <person name="Kim E."/>
            <person name="Koreny L."/>
            <person name="Kroth P.G."/>
            <person name="Liu Y."/>
            <person name="Malik S.-B."/>
            <person name="Maier U.G."/>
            <person name="McRose D."/>
            <person name="Mock T."/>
            <person name="Neilson J.A."/>
            <person name="Onodera N.T."/>
            <person name="Poole A.M."/>
            <person name="Pritham E.J."/>
            <person name="Richards T.A."/>
            <person name="Rocap G."/>
            <person name="Roy S.W."/>
            <person name="Sarai C."/>
            <person name="Schaack S."/>
            <person name="Shirato S."/>
            <person name="Slamovits C.H."/>
            <person name="Spencer D.F."/>
            <person name="Suzuki S."/>
            <person name="Worden A.Z."/>
            <person name="Zauner S."/>
            <person name="Barry K."/>
            <person name="Bell C."/>
            <person name="Bharti A.K."/>
            <person name="Crow J.A."/>
            <person name="Grimwood J."/>
            <person name="Kramer R."/>
            <person name="Lindquist E."/>
            <person name="Lucas S."/>
            <person name="Salamov A."/>
            <person name="McFadden G.I."/>
            <person name="Lane C.E."/>
            <person name="Keeling P.J."/>
            <person name="Gray M.W."/>
            <person name="Grigoriev I.V."/>
            <person name="Archibald J.M."/>
        </authorList>
    </citation>
    <scope>NUCLEOTIDE SEQUENCE</scope>
    <source>
        <strain evidence="5">CCMP2712</strain>
    </source>
</reference>
<reference evidence="4" key="3">
    <citation type="submission" date="2015-06" db="UniProtKB">
        <authorList>
            <consortium name="EnsemblProtists"/>
        </authorList>
    </citation>
    <scope>IDENTIFICATION</scope>
</reference>